<comment type="caution">
    <text evidence="2">The sequence shown here is derived from an EMBL/GenBank/DDBJ whole genome shotgun (WGS) entry which is preliminary data.</text>
</comment>
<dbReference type="Pfam" id="PF22422">
    <property type="entry name" value="MGH1-like_GH"/>
    <property type="match status" value="2"/>
</dbReference>
<dbReference type="Proteomes" id="UP001155483">
    <property type="component" value="Unassembled WGS sequence"/>
</dbReference>
<evidence type="ECO:0000313" key="3">
    <source>
        <dbReference type="Proteomes" id="UP001155483"/>
    </source>
</evidence>
<dbReference type="Gene3D" id="1.50.10.10">
    <property type="match status" value="1"/>
</dbReference>
<dbReference type="InterPro" id="IPR008928">
    <property type="entry name" value="6-hairpin_glycosidase_sf"/>
</dbReference>
<reference evidence="2" key="1">
    <citation type="submission" date="2022-09" db="EMBL/GenBank/DDBJ databases">
        <authorList>
            <person name="Yuan C."/>
            <person name="Ke Z."/>
        </authorList>
    </citation>
    <scope>NUCLEOTIDE SEQUENCE</scope>
    <source>
        <strain evidence="2">LB-8</strain>
    </source>
</reference>
<dbReference type="InterPro" id="IPR004888">
    <property type="entry name" value="Glycoside_hydrolase_63"/>
</dbReference>
<reference evidence="2" key="2">
    <citation type="submission" date="2023-04" db="EMBL/GenBank/DDBJ databases">
        <title>Paracnuella aquatica gen. nov., sp. nov., a member of the family Chitinophagaceae isolated from a hot spring.</title>
        <authorList>
            <person name="Wang C."/>
        </authorList>
    </citation>
    <scope>NUCLEOTIDE SEQUENCE</scope>
    <source>
        <strain evidence="2">LB-8</strain>
    </source>
</reference>
<evidence type="ECO:0000259" key="1">
    <source>
        <dbReference type="Pfam" id="PF22422"/>
    </source>
</evidence>
<name>A0A9X3BFC7_9BACT</name>
<evidence type="ECO:0000313" key="2">
    <source>
        <dbReference type="EMBL" id="MCU7548559.1"/>
    </source>
</evidence>
<proteinExistence type="predicted"/>
<feature type="domain" description="Mannosylglycerate hydrolase MGH1-like glycoside hydrolase" evidence="1">
    <location>
        <begin position="685"/>
        <end position="854"/>
    </location>
</feature>
<dbReference type="EMBL" id="JAOTIF010000002">
    <property type="protein sequence ID" value="MCU7548559.1"/>
    <property type="molecule type" value="Genomic_DNA"/>
</dbReference>
<dbReference type="PANTHER" id="PTHR10412:SF10">
    <property type="entry name" value="GLYCOSYL HYDROLASE FAMILY 63 C-TERMINAL DOMAIN-CONTAINING PROTEIN"/>
    <property type="match status" value="1"/>
</dbReference>
<dbReference type="GO" id="GO:0004573">
    <property type="term" value="F:Glc3Man9GlcNAc2 oligosaccharide glucosidase activity"/>
    <property type="evidence" value="ECO:0007669"/>
    <property type="project" value="InterPro"/>
</dbReference>
<protein>
    <submittedName>
        <fullName evidence="2">Glucosidase</fullName>
    </submittedName>
</protein>
<dbReference type="GO" id="GO:0009311">
    <property type="term" value="P:oligosaccharide metabolic process"/>
    <property type="evidence" value="ECO:0007669"/>
    <property type="project" value="InterPro"/>
</dbReference>
<dbReference type="InterPro" id="IPR054491">
    <property type="entry name" value="MGH1-like_GH"/>
</dbReference>
<dbReference type="AlphaFoldDB" id="A0A9X3BFC7"/>
<keyword evidence="3" id="KW-1185">Reference proteome</keyword>
<dbReference type="SUPFAM" id="SSF48208">
    <property type="entry name" value="Six-hairpin glycosidases"/>
    <property type="match status" value="1"/>
</dbReference>
<dbReference type="RefSeq" id="WP_279296006.1">
    <property type="nucleotide sequence ID" value="NZ_JAOTIF010000002.1"/>
</dbReference>
<dbReference type="PANTHER" id="PTHR10412">
    <property type="entry name" value="MANNOSYL-OLIGOSACCHARIDE GLUCOSIDASE"/>
    <property type="match status" value="1"/>
</dbReference>
<gene>
    <name evidence="2" type="ORF">OCK74_05495</name>
</gene>
<organism evidence="2 3">
    <name type="scientific">Paraflavisolibacter caeni</name>
    <dbReference type="NCBI Taxonomy" id="2982496"/>
    <lineage>
        <taxon>Bacteria</taxon>
        <taxon>Pseudomonadati</taxon>
        <taxon>Bacteroidota</taxon>
        <taxon>Chitinophagia</taxon>
        <taxon>Chitinophagales</taxon>
        <taxon>Chitinophagaceae</taxon>
        <taxon>Paraflavisolibacter</taxon>
    </lineage>
</organism>
<accession>A0A9X3BFC7</accession>
<sequence>MLTEQERLQNDAWRKWGPYLTDRQWGTVREDYSIHGDAWEYTTHDMARSKCYRWGEEGIAGISDDQQLLCFAVALWNKKDPILKERLFGLTNREGNHGEDVKELYYYLDATPSHSYLKMLYKYPQKEYPYAQLIEENIRRTRLDPEYELLDTGIFDDNEYFDVFIEYAKADVNDILIKITIYNRSQQEASLHVLPTVWFRNTWAWGYDSYKPLLLADNKKNIFIDHKKLGNYTLYQEADAPLLFCDNETNLQRLYNVTNTSQYVKDGINNYIIHDNVNAINHTFGTKASVNHEITVKGGEQQVIRLRLTNVDVIDPFNGFDAIMQNKIHEADEFYQKIQEGIVSEDAKMVQRQALAGMVWNKQFYYYDVYQWLKGDPAQPKPPAQRKHGRNHEWKHLNNADIISMPDKWEYPWYAAWDLCFHCVPLAMIDSAFAKQQLLLLTKEWYMHPNGQLPAYEWSFCDANPPVHALAAWHVYRIDQQNNNGKGDLQFLESIFHKLLLSFTWWVNRKDHQGNNIFEGGFLGLDNIGAFDRSAALPTGGFIEQADATSWMAMYSLNLMRIALELALSNPVYQDMATKFFEHFLYIAGAMDNIGGTRDGLWDEDDQFFYDVLMLPNENSCRIKLRSLVGLMPLFAVEILDHEILEKVPQFARRARWFLNYRPDLSNLVSRWEVENKVRKHLLSLLRSHRMKAILRRMLDETEFLSAYGIRSLSKHHEKTPYQFHVNGDTLSVAYTPAEASSSIFGGNSNWRGPIWMPVNYLIIESLRRFHYFYGNDYRVEYPTGSQQYLTLGEIADELSQRLSSLFLLDGEGRRPVFGQYEKLQNDPHFRNYILFYEYFDGDNGRGAGASHQTGWTGLVAKLLQPKVDLVRALDERKEVSNFVGKQ</sequence>
<feature type="domain" description="Mannosylglycerate hydrolase MGH1-like glycoside hydrolase" evidence="1">
    <location>
        <begin position="411"/>
        <end position="518"/>
    </location>
</feature>
<dbReference type="InterPro" id="IPR012341">
    <property type="entry name" value="6hp_glycosidase-like_sf"/>
</dbReference>